<dbReference type="GO" id="GO:0005634">
    <property type="term" value="C:nucleus"/>
    <property type="evidence" value="ECO:0007669"/>
    <property type="project" value="UniProtKB-SubCell"/>
</dbReference>
<feature type="region of interest" description="Disordered" evidence="10">
    <location>
        <begin position="788"/>
        <end position="829"/>
    </location>
</feature>
<name>A0A067RD70_ZOONE</name>
<evidence type="ECO:0000256" key="2">
    <source>
        <dbReference type="ARBA" id="ARBA00008423"/>
    </source>
</evidence>
<dbReference type="PROSITE" id="PS50103">
    <property type="entry name" value="ZF_C3H1"/>
    <property type="match status" value="1"/>
</dbReference>
<evidence type="ECO:0000256" key="7">
    <source>
        <dbReference type="ARBA" id="ARBA00022833"/>
    </source>
</evidence>
<keyword evidence="13" id="KW-1185">Reference proteome</keyword>
<evidence type="ECO:0000256" key="3">
    <source>
        <dbReference type="ARBA" id="ARBA00015071"/>
    </source>
</evidence>
<accession>A0A067RD70</accession>
<dbReference type="Gene3D" id="4.10.1000.30">
    <property type="match status" value="1"/>
</dbReference>
<protein>
    <recommendedName>
        <fullName evidence="3">Zinc finger CCCH domain-containing protein 14</fullName>
    </recommendedName>
</protein>
<evidence type="ECO:0000256" key="8">
    <source>
        <dbReference type="ARBA" id="ARBA00023242"/>
    </source>
</evidence>
<dbReference type="FunCoup" id="A0A067RD70">
    <property type="interactions" value="405"/>
</dbReference>
<evidence type="ECO:0000256" key="6">
    <source>
        <dbReference type="ARBA" id="ARBA00022771"/>
    </source>
</evidence>
<keyword evidence="8" id="KW-0539">Nucleus</keyword>
<feature type="region of interest" description="Disordered" evidence="10">
    <location>
        <begin position="173"/>
        <end position="218"/>
    </location>
</feature>
<feature type="zinc finger region" description="C3H1-type" evidence="9">
    <location>
        <begin position="872"/>
        <end position="896"/>
    </location>
</feature>
<feature type="compositionally biased region" description="Basic and acidic residues" evidence="10">
    <location>
        <begin position="513"/>
        <end position="527"/>
    </location>
</feature>
<feature type="region of interest" description="Disordered" evidence="10">
    <location>
        <begin position="500"/>
        <end position="533"/>
    </location>
</feature>
<feature type="compositionally biased region" description="Basic and acidic residues" evidence="10">
    <location>
        <begin position="810"/>
        <end position="828"/>
    </location>
</feature>
<feature type="region of interest" description="Disordered" evidence="10">
    <location>
        <begin position="82"/>
        <end position="141"/>
    </location>
</feature>
<feature type="domain" description="C3H1-type" evidence="11">
    <location>
        <begin position="872"/>
        <end position="896"/>
    </location>
</feature>
<feature type="compositionally biased region" description="Basic and acidic residues" evidence="10">
    <location>
        <begin position="174"/>
        <end position="185"/>
    </location>
</feature>
<evidence type="ECO:0000256" key="4">
    <source>
        <dbReference type="ARBA" id="ARBA00022723"/>
    </source>
</evidence>
<sequence>MDGIGAEVSQKIRSAIKAKLMELGVYVDEELPDYIMVMVANKRSREQMDDDLQLFLGSNTEEFTGWLHQVLQKLQEVTVASLERKRKSSTGENEGENFKKDKRRKSSEKKKGRRSGEQTRGKDAKDDSENVNQHSGKHKELEEVTKNHLSLDQNVSSNQVNVEKGNEYISKCQSRTDEEQNDKSSSHSHALGTTKLSETPACSDSVSSNDSGKLHRDGVNLKSIGMSQIAPDSQNRSDEIYLGKSVCRKISLAGKTIASSKIICSAMEESSNVAERSVLNPIKKGTSSGSELDIAELVILRSAEEKTLADAKASATASRTKIVLMQSDDDDDEDFINIKADAEAEELLDAELPKEPCHSGMNSMKIVTAALSKGIDDTKTAFTADKQSESGVRGLQLSDRLGAKVTSGSVLRKVTALSHESNSSLLRITDRLGDKVIPLVTDIKKAGSLVSDGVPGHREERRCNIVPASNRSSISEQRNISVAHVAPSAVSRMSRLMNINTETEQLGPRTLRRPLEEEQSGDKDQGSRKRPLLSRVVAMSRRAADKEEEYDPTNPAVGSVASVVRVKPRPKVPASLQANKNLILKAMAEAQKSVASAPKRVEPDERPGGLFTRKFRDCKGGDKIAITLPNRRMQPHEDAPVTGKPSGVERIVIPVKLEASRSISSVNLQQKIVIQVSSDKPTAPEIVPPPPPDTVDSKTEEVVEGGNLISDYEEESAKLIEVAPSTESEETGEVQRLAESWPKDLDFPETSSVRLPEASRAESPQFVVTLDGLDPSIFRLHSQKKERSSSVVMNSPNVDSESSATEYEEKEVHRSRGIQTEKEREKRVSSPILFEKSGSPDATVADVLKQKVKDRCKYWPACRSGDRCDYVHPTVPCKSFPSCKFGDKCLYIHPNCKFDASCTRRDCPFTHASPRNMCATSSGKVLSMKSD</sequence>
<dbReference type="SMART" id="SM00356">
    <property type="entry name" value="ZnF_C3H1"/>
    <property type="match status" value="2"/>
</dbReference>
<dbReference type="PANTHER" id="PTHR14738:SF29">
    <property type="entry name" value="ZINC FINGER CCCH DOMAIN-CONTAINING PROTEIN 14"/>
    <property type="match status" value="1"/>
</dbReference>
<evidence type="ECO:0000256" key="10">
    <source>
        <dbReference type="SAM" id="MobiDB-lite"/>
    </source>
</evidence>
<keyword evidence="5" id="KW-0677">Repeat</keyword>
<evidence type="ECO:0000259" key="11">
    <source>
        <dbReference type="PROSITE" id="PS50103"/>
    </source>
</evidence>
<keyword evidence="4 9" id="KW-0479">Metal-binding</keyword>
<feature type="compositionally biased region" description="Polar residues" evidence="10">
    <location>
        <begin position="789"/>
        <end position="805"/>
    </location>
</feature>
<reference evidence="12 13" key="1">
    <citation type="journal article" date="2014" name="Nat. Commun.">
        <title>Molecular traces of alternative social organization in a termite genome.</title>
        <authorList>
            <person name="Terrapon N."/>
            <person name="Li C."/>
            <person name="Robertson H.M."/>
            <person name="Ji L."/>
            <person name="Meng X."/>
            <person name="Booth W."/>
            <person name="Chen Z."/>
            <person name="Childers C.P."/>
            <person name="Glastad K.M."/>
            <person name="Gokhale K."/>
            <person name="Gowin J."/>
            <person name="Gronenberg W."/>
            <person name="Hermansen R.A."/>
            <person name="Hu H."/>
            <person name="Hunt B.G."/>
            <person name="Huylmans A.K."/>
            <person name="Khalil S.M."/>
            <person name="Mitchell R.D."/>
            <person name="Munoz-Torres M.C."/>
            <person name="Mustard J.A."/>
            <person name="Pan H."/>
            <person name="Reese J.T."/>
            <person name="Scharf M.E."/>
            <person name="Sun F."/>
            <person name="Vogel H."/>
            <person name="Xiao J."/>
            <person name="Yang W."/>
            <person name="Yang Z."/>
            <person name="Yang Z."/>
            <person name="Zhou J."/>
            <person name="Zhu J."/>
            <person name="Brent C.S."/>
            <person name="Elsik C.G."/>
            <person name="Goodisman M.A."/>
            <person name="Liberles D.A."/>
            <person name="Roe R.M."/>
            <person name="Vargo E.L."/>
            <person name="Vilcinskas A."/>
            <person name="Wang J."/>
            <person name="Bornberg-Bauer E."/>
            <person name="Korb J."/>
            <person name="Zhang G."/>
            <person name="Liebig J."/>
        </authorList>
    </citation>
    <scope>NUCLEOTIDE SEQUENCE [LARGE SCALE GENOMIC DNA]</scope>
    <source>
        <tissue evidence="12">Whole organism</tissue>
    </source>
</reference>
<dbReference type="Gene3D" id="1.20.1390.10">
    <property type="entry name" value="PWI domain"/>
    <property type="match status" value="1"/>
</dbReference>
<comment type="similarity">
    <text evidence="2">Belongs to the ZC3H14 family.</text>
</comment>
<dbReference type="InterPro" id="IPR040366">
    <property type="entry name" value="Nab2/ZC3H14"/>
</dbReference>
<dbReference type="InParanoid" id="A0A067RD70"/>
<keyword evidence="7 9" id="KW-0862">Zinc</keyword>
<dbReference type="GO" id="GO:0043488">
    <property type="term" value="P:regulation of mRNA stability"/>
    <property type="evidence" value="ECO:0007669"/>
    <property type="project" value="InterPro"/>
</dbReference>
<gene>
    <name evidence="12" type="ORF">L798_03817</name>
</gene>
<evidence type="ECO:0000313" key="13">
    <source>
        <dbReference type="Proteomes" id="UP000027135"/>
    </source>
</evidence>
<feature type="compositionally biased region" description="Basic residues" evidence="10">
    <location>
        <begin position="100"/>
        <end position="113"/>
    </location>
</feature>
<dbReference type="STRING" id="136037.A0A067RD70"/>
<feature type="compositionally biased region" description="Polar residues" evidence="10">
    <location>
        <begin position="194"/>
        <end position="211"/>
    </location>
</feature>
<dbReference type="PANTHER" id="PTHR14738">
    <property type="entry name" value="ZINC FINGER CCCH DOMAIN-CONTAINING PROTEIN 14"/>
    <property type="match status" value="1"/>
</dbReference>
<comment type="subcellular location">
    <subcellularLocation>
        <location evidence="1">Nucleus</location>
    </subcellularLocation>
</comment>
<organism evidence="12 13">
    <name type="scientific">Zootermopsis nevadensis</name>
    <name type="common">Dampwood termite</name>
    <dbReference type="NCBI Taxonomy" id="136037"/>
    <lineage>
        <taxon>Eukaryota</taxon>
        <taxon>Metazoa</taxon>
        <taxon>Ecdysozoa</taxon>
        <taxon>Arthropoda</taxon>
        <taxon>Hexapoda</taxon>
        <taxon>Insecta</taxon>
        <taxon>Pterygota</taxon>
        <taxon>Neoptera</taxon>
        <taxon>Polyneoptera</taxon>
        <taxon>Dictyoptera</taxon>
        <taxon>Blattodea</taxon>
        <taxon>Blattoidea</taxon>
        <taxon>Termitoidae</taxon>
        <taxon>Termopsidae</taxon>
        <taxon>Zootermopsis</taxon>
    </lineage>
</organism>
<evidence type="ECO:0000313" key="12">
    <source>
        <dbReference type="EMBL" id="KDR21692.1"/>
    </source>
</evidence>
<feature type="compositionally biased region" description="Basic and acidic residues" evidence="10">
    <location>
        <begin position="114"/>
        <end position="128"/>
    </location>
</feature>
<evidence type="ECO:0000256" key="9">
    <source>
        <dbReference type="PROSITE-ProRule" id="PRU00723"/>
    </source>
</evidence>
<dbReference type="eggNOG" id="KOG3702">
    <property type="taxonomic scope" value="Eukaryota"/>
</dbReference>
<evidence type="ECO:0000256" key="1">
    <source>
        <dbReference type="ARBA" id="ARBA00004123"/>
    </source>
</evidence>
<dbReference type="Proteomes" id="UP000027135">
    <property type="component" value="Unassembled WGS sequence"/>
</dbReference>
<dbReference type="GO" id="GO:0008270">
    <property type="term" value="F:zinc ion binding"/>
    <property type="evidence" value="ECO:0007669"/>
    <property type="project" value="UniProtKB-KW"/>
</dbReference>
<dbReference type="FunFam" id="4.10.1000.30:FF:000001">
    <property type="entry name" value="Zinc finger CCCH domain-containing protein 14"/>
    <property type="match status" value="1"/>
</dbReference>
<dbReference type="GO" id="GO:0005737">
    <property type="term" value="C:cytoplasm"/>
    <property type="evidence" value="ECO:0007669"/>
    <property type="project" value="TreeGrafter"/>
</dbReference>
<dbReference type="EMBL" id="KK852543">
    <property type="protein sequence ID" value="KDR21692.1"/>
    <property type="molecule type" value="Genomic_DNA"/>
</dbReference>
<dbReference type="GO" id="GO:0008143">
    <property type="term" value="F:poly(A) binding"/>
    <property type="evidence" value="ECO:0007669"/>
    <property type="project" value="InterPro"/>
</dbReference>
<evidence type="ECO:0000256" key="5">
    <source>
        <dbReference type="ARBA" id="ARBA00022737"/>
    </source>
</evidence>
<dbReference type="Pfam" id="PF14608">
    <property type="entry name" value="zf-CCCH_2"/>
    <property type="match status" value="3"/>
</dbReference>
<dbReference type="AlphaFoldDB" id="A0A067RD70"/>
<dbReference type="InterPro" id="IPR000571">
    <property type="entry name" value="Znf_CCCH"/>
</dbReference>
<proteinExistence type="inferred from homology"/>
<keyword evidence="6 9" id="KW-0863">Zinc-finger</keyword>